<dbReference type="InterPro" id="IPR036505">
    <property type="entry name" value="Amidase/PGRP_sf"/>
</dbReference>
<dbReference type="SUPFAM" id="SSF55846">
    <property type="entry name" value="N-acetylmuramoyl-L-alanine amidase-like"/>
    <property type="match status" value="1"/>
</dbReference>
<dbReference type="InterPro" id="IPR002502">
    <property type="entry name" value="Amidase_domain"/>
</dbReference>
<dbReference type="GO" id="GO:0009253">
    <property type="term" value="P:peptidoglycan catabolic process"/>
    <property type="evidence" value="ECO:0007669"/>
    <property type="project" value="InterPro"/>
</dbReference>
<dbReference type="Ensembl" id="ENSAPOT00000016050.1">
    <property type="protein sequence ID" value="ENSAPOP00000000919.1"/>
    <property type="gene ID" value="ENSAPOG00000000045.1"/>
</dbReference>
<feature type="domain" description="Peptidoglycan recognition protein family" evidence="3">
    <location>
        <begin position="1"/>
        <end position="98"/>
    </location>
</feature>
<dbReference type="Pfam" id="PF01510">
    <property type="entry name" value="Amidase_2"/>
    <property type="match status" value="1"/>
</dbReference>
<dbReference type="AlphaFoldDB" id="A0A3Q1EC46"/>
<protein>
    <recommendedName>
        <fullName evidence="3">Peptidoglycan recognition protein family domain-containing protein</fullName>
    </recommendedName>
</protein>
<evidence type="ECO:0000313" key="5">
    <source>
        <dbReference type="Proteomes" id="UP000257200"/>
    </source>
</evidence>
<evidence type="ECO:0000259" key="3">
    <source>
        <dbReference type="SMART" id="SM00701"/>
    </source>
</evidence>
<proteinExistence type="inferred from homology"/>
<dbReference type="InterPro" id="IPR006619">
    <property type="entry name" value="PGRP_domain_met/bac"/>
</dbReference>
<name>A0A3Q1EC46_9TELE</name>
<dbReference type="GO" id="GO:0002376">
    <property type="term" value="P:immune system process"/>
    <property type="evidence" value="ECO:0007669"/>
    <property type="project" value="UniProtKB-KW"/>
</dbReference>
<evidence type="ECO:0000313" key="4">
    <source>
        <dbReference type="Ensembl" id="ENSAPOP00000000919.1"/>
    </source>
</evidence>
<dbReference type="Proteomes" id="UP000257200">
    <property type="component" value="Unplaced"/>
</dbReference>
<evidence type="ECO:0000256" key="1">
    <source>
        <dbReference type="ARBA" id="ARBA00007553"/>
    </source>
</evidence>
<dbReference type="PANTHER" id="PTHR11022:SF66">
    <property type="entry name" value="N-ACETYLMURAMOYL-L-ALANINE AMIDASE"/>
    <property type="match status" value="1"/>
</dbReference>
<dbReference type="STRING" id="80966.ENSAPOP00000000919"/>
<dbReference type="GeneTree" id="ENSGT00940000158718"/>
<sequence>MRSMQRFHQDSNGWADIGYSFVVGSDGNIYEGRGWDWVGAHTYGYNSVGYGVSFIGDYSYRLPSQESMRLVRDQLASCAVSNGDLRSDYILQGHRQAADTTCPGDAFYAEIQSWPHFEVCRSIDISAGVTWSVELRQETKLQ</sequence>
<keyword evidence="5" id="KW-1185">Reference proteome</keyword>
<evidence type="ECO:0000256" key="2">
    <source>
        <dbReference type="ARBA" id="ARBA00022859"/>
    </source>
</evidence>
<keyword evidence="2" id="KW-0391">Immunity</keyword>
<dbReference type="PANTHER" id="PTHR11022">
    <property type="entry name" value="PEPTIDOGLYCAN RECOGNITION PROTEIN"/>
    <property type="match status" value="1"/>
</dbReference>
<organism evidence="4 5">
    <name type="scientific">Acanthochromis polyacanthus</name>
    <name type="common">spiny chromis</name>
    <dbReference type="NCBI Taxonomy" id="80966"/>
    <lineage>
        <taxon>Eukaryota</taxon>
        <taxon>Metazoa</taxon>
        <taxon>Chordata</taxon>
        <taxon>Craniata</taxon>
        <taxon>Vertebrata</taxon>
        <taxon>Euteleostomi</taxon>
        <taxon>Actinopterygii</taxon>
        <taxon>Neopterygii</taxon>
        <taxon>Teleostei</taxon>
        <taxon>Neoteleostei</taxon>
        <taxon>Acanthomorphata</taxon>
        <taxon>Ovalentaria</taxon>
        <taxon>Pomacentridae</taxon>
        <taxon>Acanthochromis</taxon>
    </lineage>
</organism>
<accession>A0A3Q1EC46</accession>
<dbReference type="InParanoid" id="A0A3Q1EC46"/>
<reference evidence="4" key="2">
    <citation type="submission" date="2025-09" db="UniProtKB">
        <authorList>
            <consortium name="Ensembl"/>
        </authorList>
    </citation>
    <scope>IDENTIFICATION</scope>
</reference>
<reference evidence="4" key="1">
    <citation type="submission" date="2025-08" db="UniProtKB">
        <authorList>
            <consortium name="Ensembl"/>
        </authorList>
    </citation>
    <scope>IDENTIFICATION</scope>
</reference>
<dbReference type="FunFam" id="3.40.80.10:FF:000001">
    <property type="entry name" value="Peptidoglycan recognition protein 1"/>
    <property type="match status" value="1"/>
</dbReference>
<dbReference type="GO" id="GO:0008745">
    <property type="term" value="F:N-acetylmuramoyl-L-alanine amidase activity"/>
    <property type="evidence" value="ECO:0007669"/>
    <property type="project" value="InterPro"/>
</dbReference>
<dbReference type="GO" id="GO:0008270">
    <property type="term" value="F:zinc ion binding"/>
    <property type="evidence" value="ECO:0007669"/>
    <property type="project" value="InterPro"/>
</dbReference>
<dbReference type="CDD" id="cd06583">
    <property type="entry name" value="PGRP"/>
    <property type="match status" value="1"/>
</dbReference>
<dbReference type="SMART" id="SM00701">
    <property type="entry name" value="PGRP"/>
    <property type="match status" value="1"/>
</dbReference>
<dbReference type="Gene3D" id="3.40.80.10">
    <property type="entry name" value="Peptidoglycan recognition protein-like"/>
    <property type="match status" value="1"/>
</dbReference>
<comment type="similarity">
    <text evidence="1">Belongs to the N-acetylmuramoyl-L-alanine amidase 2 family.</text>
</comment>
<dbReference type="InterPro" id="IPR015510">
    <property type="entry name" value="PGRP"/>
</dbReference>